<feature type="region of interest" description="Disordered" evidence="3">
    <location>
        <begin position="93"/>
        <end position="127"/>
    </location>
</feature>
<feature type="binding site" evidence="2">
    <location>
        <begin position="138"/>
        <end position="139"/>
    </location>
    <ligand>
        <name>S-adenosyl-L-methionine</name>
        <dbReference type="ChEBI" id="CHEBI:59789"/>
    </ligand>
</feature>
<feature type="domain" description="23S rRNA (guanine(745)-N(1))-methyltransferase N-terminal" evidence="4">
    <location>
        <begin position="13"/>
        <end position="51"/>
    </location>
</feature>
<dbReference type="Pfam" id="PF21302">
    <property type="entry name" value="Zn_ribbon_RlmA"/>
    <property type="match status" value="1"/>
</dbReference>
<keyword evidence="1" id="KW-0862">Zinc</keyword>
<keyword evidence="1" id="KW-0479">Metal-binding</keyword>
<evidence type="ECO:0000259" key="4">
    <source>
        <dbReference type="Pfam" id="PF21302"/>
    </source>
</evidence>
<sequence>MASVDPEIVSRLRCPVCAGSLASATAGTAQALRCPRGHSFDIARQGYVNLLAGRTPHTGDSAAMVAARADFLAAGHYDVVSSALADAAARALADHRPSTGTPTDRATPTDPAPARPTPTDTVPAGGAYPLVVEPGAGTGRHLAAVLAALPDAVGLALDVSKPALRRAARAHPRAGAALADTWQRLPLADASVAVLVNVFAPRNGAEFRRVLDPTGTLLVVTPVADHLAELVDALDLLRVDPAKAERVAGSLAGHFTGIGTTQHRARLTLTRSEVETLVGMGPSAWHTEPARIAARIAALAEPVTVTAAVQLSRYRPA</sequence>
<evidence type="ECO:0000256" key="3">
    <source>
        <dbReference type="SAM" id="MobiDB-lite"/>
    </source>
</evidence>
<accession>A0A1C6RN91</accession>
<keyword evidence="5" id="KW-0489">Methyltransferase</keyword>
<proteinExistence type="predicted"/>
<evidence type="ECO:0000313" key="5">
    <source>
        <dbReference type="EMBL" id="SCL18583.1"/>
    </source>
</evidence>
<evidence type="ECO:0000256" key="1">
    <source>
        <dbReference type="PIRSR" id="PIRSR018249-1"/>
    </source>
</evidence>
<protein>
    <submittedName>
        <fullName evidence="5">23S rRNA m(1)G-748 methyltransferase</fullName>
    </submittedName>
</protein>
<dbReference type="STRING" id="47866.GA0074694_2401"/>
<dbReference type="EMBL" id="FMHU01000001">
    <property type="protein sequence ID" value="SCL18583.1"/>
    <property type="molecule type" value="Genomic_DNA"/>
</dbReference>
<dbReference type="InterPro" id="IPR029063">
    <property type="entry name" value="SAM-dependent_MTases_sf"/>
</dbReference>
<dbReference type="PIRSF" id="PIRSF018249">
    <property type="entry name" value="MyrA_prd"/>
    <property type="match status" value="1"/>
</dbReference>
<feature type="binding site" evidence="2">
    <location>
        <position position="226"/>
    </location>
    <ligand>
        <name>S-adenosyl-L-methionine</name>
        <dbReference type="ChEBI" id="CHEBI:59789"/>
    </ligand>
</feature>
<reference evidence="6" key="1">
    <citation type="submission" date="2016-06" db="EMBL/GenBank/DDBJ databases">
        <authorList>
            <person name="Varghese N."/>
        </authorList>
    </citation>
    <scope>NUCLEOTIDE SEQUENCE [LARGE SCALE GENOMIC DNA]</scope>
    <source>
        <strain evidence="6">DSM 46123</strain>
    </source>
</reference>
<feature type="binding site" evidence="1">
    <location>
        <position position="34"/>
    </location>
    <ligand>
        <name>Zn(2+)</name>
        <dbReference type="ChEBI" id="CHEBI:29105"/>
    </ligand>
</feature>
<dbReference type="GO" id="GO:0046872">
    <property type="term" value="F:metal ion binding"/>
    <property type="evidence" value="ECO:0007669"/>
    <property type="project" value="UniProtKB-KW"/>
</dbReference>
<dbReference type="InterPro" id="IPR048647">
    <property type="entry name" value="RlmA_N"/>
</dbReference>
<gene>
    <name evidence="5" type="ORF">GA0074694_2401</name>
</gene>
<keyword evidence="6" id="KW-1185">Reference proteome</keyword>
<evidence type="ECO:0000313" key="6">
    <source>
        <dbReference type="Proteomes" id="UP000198906"/>
    </source>
</evidence>
<dbReference type="GO" id="GO:0008168">
    <property type="term" value="F:methyltransferase activity"/>
    <property type="evidence" value="ECO:0007669"/>
    <property type="project" value="UniProtKB-KW"/>
</dbReference>
<feature type="binding site" evidence="2">
    <location>
        <position position="77"/>
    </location>
    <ligand>
        <name>S-adenosyl-L-methionine</name>
        <dbReference type="ChEBI" id="CHEBI:59789"/>
    </ligand>
</feature>
<dbReference type="GO" id="GO:0032259">
    <property type="term" value="P:methylation"/>
    <property type="evidence" value="ECO:0007669"/>
    <property type="project" value="UniProtKB-KW"/>
</dbReference>
<dbReference type="InterPro" id="IPR016718">
    <property type="entry name" value="rRNA_m1G-MeTrfase_A_prd"/>
</dbReference>
<organism evidence="5 6">
    <name type="scientific">Micromonospora inyonensis</name>
    <dbReference type="NCBI Taxonomy" id="47866"/>
    <lineage>
        <taxon>Bacteria</taxon>
        <taxon>Bacillati</taxon>
        <taxon>Actinomycetota</taxon>
        <taxon>Actinomycetes</taxon>
        <taxon>Micromonosporales</taxon>
        <taxon>Micromonosporaceae</taxon>
        <taxon>Micromonospora</taxon>
    </lineage>
</organism>
<dbReference type="SUPFAM" id="SSF53335">
    <property type="entry name" value="S-adenosyl-L-methionine-dependent methyltransferases"/>
    <property type="match status" value="1"/>
</dbReference>
<feature type="binding site" evidence="1">
    <location>
        <position position="38"/>
    </location>
    <ligand>
        <name>Zn(2+)</name>
        <dbReference type="ChEBI" id="CHEBI:29105"/>
    </ligand>
</feature>
<keyword evidence="2" id="KW-0949">S-adenosyl-L-methionine</keyword>
<evidence type="ECO:0000256" key="2">
    <source>
        <dbReference type="PIRSR" id="PIRSR018249-2"/>
    </source>
</evidence>
<name>A0A1C6RN91_9ACTN</name>
<keyword evidence="5" id="KW-0808">Transferase</keyword>
<dbReference type="Gene3D" id="3.40.50.150">
    <property type="entry name" value="Vaccinia Virus protein VP39"/>
    <property type="match status" value="1"/>
</dbReference>
<dbReference type="AlphaFoldDB" id="A0A1C6RN91"/>
<dbReference type="Proteomes" id="UP000198906">
    <property type="component" value="Unassembled WGS sequence"/>
</dbReference>